<keyword evidence="10" id="KW-0739">Sodium transport</keyword>
<comment type="subcellular location">
    <subcellularLocation>
        <location evidence="1">Cell membrane</location>
        <topology evidence="1">Multi-pass membrane protein</topology>
    </subcellularLocation>
</comment>
<dbReference type="Proteomes" id="UP001318040">
    <property type="component" value="Chromosome 26"/>
</dbReference>
<dbReference type="GO" id="GO:0006814">
    <property type="term" value="P:sodium ion transport"/>
    <property type="evidence" value="ECO:0007669"/>
    <property type="project" value="UniProtKB-KW"/>
</dbReference>
<protein>
    <submittedName>
        <fullName evidence="14">Sodium-coupled monocarboxylate transporter 1-like</fullName>
    </submittedName>
</protein>
<feature type="transmembrane region" description="Helical" evidence="12">
    <location>
        <begin position="528"/>
        <end position="546"/>
    </location>
</feature>
<dbReference type="Pfam" id="PF00474">
    <property type="entry name" value="SSF"/>
    <property type="match status" value="1"/>
</dbReference>
<evidence type="ECO:0000256" key="4">
    <source>
        <dbReference type="ARBA" id="ARBA00022475"/>
    </source>
</evidence>
<gene>
    <name evidence="14" type="primary">LOC116946046</name>
</gene>
<dbReference type="GeneID" id="116946046"/>
<keyword evidence="5 12" id="KW-0812">Transmembrane</keyword>
<evidence type="ECO:0000256" key="2">
    <source>
        <dbReference type="ARBA" id="ARBA00006434"/>
    </source>
</evidence>
<feature type="transmembrane region" description="Helical" evidence="12">
    <location>
        <begin position="83"/>
        <end position="103"/>
    </location>
</feature>
<reference evidence="14" key="1">
    <citation type="submission" date="2025-08" db="UniProtKB">
        <authorList>
            <consortium name="RefSeq"/>
        </authorList>
    </citation>
    <scope>IDENTIFICATION</scope>
    <source>
        <tissue evidence="14">Sperm</tissue>
    </source>
</reference>
<evidence type="ECO:0000256" key="8">
    <source>
        <dbReference type="ARBA" id="ARBA00023065"/>
    </source>
</evidence>
<evidence type="ECO:0000256" key="6">
    <source>
        <dbReference type="ARBA" id="ARBA00022989"/>
    </source>
</evidence>
<feature type="transmembrane region" description="Helical" evidence="12">
    <location>
        <begin position="123"/>
        <end position="145"/>
    </location>
</feature>
<keyword evidence="13" id="KW-1185">Reference proteome</keyword>
<accession>A0AAJ7X0A1</accession>
<evidence type="ECO:0000256" key="11">
    <source>
        <dbReference type="RuleBase" id="RU362091"/>
    </source>
</evidence>
<organism evidence="13 14">
    <name type="scientific">Petromyzon marinus</name>
    <name type="common">Sea lamprey</name>
    <dbReference type="NCBI Taxonomy" id="7757"/>
    <lineage>
        <taxon>Eukaryota</taxon>
        <taxon>Metazoa</taxon>
        <taxon>Chordata</taxon>
        <taxon>Craniata</taxon>
        <taxon>Vertebrata</taxon>
        <taxon>Cyclostomata</taxon>
        <taxon>Hyperoartia</taxon>
        <taxon>Petromyzontiformes</taxon>
        <taxon>Petromyzontidae</taxon>
        <taxon>Petromyzon</taxon>
    </lineage>
</organism>
<keyword evidence="7" id="KW-0915">Sodium</keyword>
<feature type="transmembrane region" description="Helical" evidence="12">
    <location>
        <begin position="413"/>
        <end position="437"/>
    </location>
</feature>
<evidence type="ECO:0000256" key="7">
    <source>
        <dbReference type="ARBA" id="ARBA00023053"/>
    </source>
</evidence>
<feature type="transmembrane region" description="Helical" evidence="12">
    <location>
        <begin position="51"/>
        <end position="71"/>
    </location>
</feature>
<dbReference type="GO" id="GO:0005886">
    <property type="term" value="C:plasma membrane"/>
    <property type="evidence" value="ECO:0007669"/>
    <property type="project" value="UniProtKB-SubCell"/>
</dbReference>
<dbReference type="RefSeq" id="XP_032816769.1">
    <property type="nucleotide sequence ID" value="XM_032960878.1"/>
</dbReference>
<dbReference type="PANTHER" id="PTHR42985:SF45">
    <property type="entry name" value="SODIUM_IODIDE COTRANSPORTER-LIKE"/>
    <property type="match status" value="1"/>
</dbReference>
<dbReference type="InterPro" id="IPR001734">
    <property type="entry name" value="Na/solute_symporter"/>
</dbReference>
<proteinExistence type="inferred from homology"/>
<evidence type="ECO:0000256" key="3">
    <source>
        <dbReference type="ARBA" id="ARBA00022448"/>
    </source>
</evidence>
<keyword evidence="4" id="KW-1003">Cell membrane</keyword>
<dbReference type="CDD" id="cd11492">
    <property type="entry name" value="SLC5sbd_NIS-SMVT"/>
    <property type="match status" value="1"/>
</dbReference>
<feature type="transmembrane region" description="Helical" evidence="12">
    <location>
        <begin position="182"/>
        <end position="202"/>
    </location>
</feature>
<evidence type="ECO:0000313" key="13">
    <source>
        <dbReference type="Proteomes" id="UP001318040"/>
    </source>
</evidence>
<dbReference type="Gene3D" id="1.20.1730.10">
    <property type="entry name" value="Sodium/glucose cotransporter"/>
    <property type="match status" value="1"/>
</dbReference>
<dbReference type="NCBIfam" id="TIGR00813">
    <property type="entry name" value="sss"/>
    <property type="match status" value="1"/>
</dbReference>
<dbReference type="InterPro" id="IPR038377">
    <property type="entry name" value="Na/Glc_symporter_sf"/>
</dbReference>
<feature type="transmembrane region" description="Helical" evidence="12">
    <location>
        <begin position="157"/>
        <end position="176"/>
    </location>
</feature>
<feature type="transmembrane region" description="Helical" evidence="12">
    <location>
        <begin position="444"/>
        <end position="464"/>
    </location>
</feature>
<name>A0AAJ7X0A1_PETMA</name>
<evidence type="ECO:0000256" key="9">
    <source>
        <dbReference type="ARBA" id="ARBA00023136"/>
    </source>
</evidence>
<feature type="transmembrane region" description="Helical" evidence="12">
    <location>
        <begin position="278"/>
        <end position="302"/>
    </location>
</feature>
<keyword evidence="8" id="KW-0406">Ion transport</keyword>
<evidence type="ECO:0000313" key="14">
    <source>
        <dbReference type="RefSeq" id="XP_032816769.1"/>
    </source>
</evidence>
<sequence length="615" mass="66769">MVQTSQFGTWDYVVFALMLVISACIGLYHALAGGGQNTSEDVLLGRRQLSPYPVALSLAASFLSAIAVIGLPAEIYMYGMMHVLMGIAWIFAISVTAFIYIPLFYRLQLSSIYKYLDTRFNQAVRYGVVCAYFMYMVLYLGMVTYAPSLALSQVTGLNIWVAIMSTALVCIAYTAFGGIRAVVWTDVFQAAVMLAGLLAVLIQGSLRLGGFSNVWSVAQAGGRTNFWNFDADPRKRHTFWTIVVGGTFSWTSTYSCNQTQVQRYLACRTERDAIKAVFLNLLGMCVLLVVGDLCGLVMYAWYSDCDPLKANRVENSNQLMPFLVMDLLGDLPGLPGLFVASAYSATLSTISSGINSMSAVVVEDFLKPFWGGWQDISLKRRALISKLLAVFFGLITIGVAGVASLLQGNIIQASLSFAGIIGGPVLGVFTLAALLPFANSKGTFVGLITGLVLSLWVGLGGQIYPPTAEFTDILDMSVAGCSLNTTNITDIGQYSTIASLVSTANPSNERPTIADTFYSISYLHYSPIGWLGTVLVSVVISLVTGGNSKRHIDPTLLAPIYHKAREALSCCFGSGDQLKKNCVFENNEENRQKKNSLDKYSDIWTSDTTIVSSYL</sequence>
<dbReference type="InterPro" id="IPR051163">
    <property type="entry name" value="Sodium:Solute_Symporter_SSF"/>
</dbReference>
<dbReference type="GO" id="GO:0015293">
    <property type="term" value="F:symporter activity"/>
    <property type="evidence" value="ECO:0007669"/>
    <property type="project" value="TreeGrafter"/>
</dbReference>
<dbReference type="KEGG" id="pmrn:116946046"/>
<evidence type="ECO:0000256" key="10">
    <source>
        <dbReference type="ARBA" id="ARBA00023201"/>
    </source>
</evidence>
<dbReference type="PROSITE" id="PS50283">
    <property type="entry name" value="NA_SOLUT_SYMP_3"/>
    <property type="match status" value="1"/>
</dbReference>
<feature type="transmembrane region" description="Helical" evidence="12">
    <location>
        <begin position="387"/>
        <end position="407"/>
    </location>
</feature>
<evidence type="ECO:0000256" key="12">
    <source>
        <dbReference type="SAM" id="Phobius"/>
    </source>
</evidence>
<comment type="similarity">
    <text evidence="2 11">Belongs to the sodium:solute symporter (SSF) (TC 2.A.21) family.</text>
</comment>
<evidence type="ECO:0000256" key="1">
    <source>
        <dbReference type="ARBA" id="ARBA00004651"/>
    </source>
</evidence>
<keyword evidence="3" id="KW-0813">Transport</keyword>
<evidence type="ECO:0000256" key="5">
    <source>
        <dbReference type="ARBA" id="ARBA00022692"/>
    </source>
</evidence>
<feature type="transmembrane region" description="Helical" evidence="12">
    <location>
        <begin position="12"/>
        <end position="31"/>
    </location>
</feature>
<keyword evidence="9 12" id="KW-0472">Membrane</keyword>
<dbReference type="AlphaFoldDB" id="A0AAJ7X0A1"/>
<keyword evidence="6 12" id="KW-1133">Transmembrane helix</keyword>
<dbReference type="PANTHER" id="PTHR42985">
    <property type="entry name" value="SODIUM-COUPLED MONOCARBOXYLATE TRANSPORTER"/>
    <property type="match status" value="1"/>
</dbReference>